<dbReference type="PANTHER" id="PTHR33990:SF1">
    <property type="entry name" value="PROTEIN YJDN"/>
    <property type="match status" value="1"/>
</dbReference>
<dbReference type="InterPro" id="IPR029068">
    <property type="entry name" value="Glyas_Bleomycin-R_OHBP_Dase"/>
</dbReference>
<dbReference type="Pfam" id="PF06983">
    <property type="entry name" value="3-dmu-9_3-mt"/>
    <property type="match status" value="1"/>
</dbReference>
<name>A0A7D8A8S1_9MICO</name>
<proteinExistence type="predicted"/>
<dbReference type="Proteomes" id="UP000515708">
    <property type="component" value="Chromosome"/>
</dbReference>
<accession>A0A7D8A8S1</accession>
<dbReference type="SUPFAM" id="SSF54593">
    <property type="entry name" value="Glyoxalase/Bleomycin resistance protein/Dihydroxybiphenyl dioxygenase"/>
    <property type="match status" value="1"/>
</dbReference>
<dbReference type="Gene3D" id="3.10.180.10">
    <property type="entry name" value="2,3-Dihydroxybiphenyl 1,2-Dioxygenase, domain 1"/>
    <property type="match status" value="1"/>
</dbReference>
<sequence length="135" mass="14545">MPILNPYISFRDNAREALERYHEVLGGDLQIMTFGSMPEMGYDPSESELVMHGSLTTDDGMVLMASDTPSSMEYQAPQGVSISIGGAEADRLRAVWDGLLDGGTATIPLAPAPWGGDFGMLVDRFGVAWMVSIDT</sequence>
<dbReference type="InterPro" id="IPR028973">
    <property type="entry name" value="PhnB-like"/>
</dbReference>
<evidence type="ECO:0000313" key="3">
    <source>
        <dbReference type="Proteomes" id="UP000515708"/>
    </source>
</evidence>
<dbReference type="RefSeq" id="WP_182252255.1">
    <property type="nucleotide sequence ID" value="NZ_CP043732.1"/>
</dbReference>
<gene>
    <name evidence="2" type="ORF">FVO59_08555</name>
</gene>
<dbReference type="EMBL" id="CP043732">
    <property type="protein sequence ID" value="QMU97260.1"/>
    <property type="molecule type" value="Genomic_DNA"/>
</dbReference>
<organism evidence="2 3">
    <name type="scientific">Microbacterium esteraromaticum</name>
    <dbReference type="NCBI Taxonomy" id="57043"/>
    <lineage>
        <taxon>Bacteria</taxon>
        <taxon>Bacillati</taxon>
        <taxon>Actinomycetota</taxon>
        <taxon>Actinomycetes</taxon>
        <taxon>Micrococcales</taxon>
        <taxon>Microbacteriaceae</taxon>
        <taxon>Microbacterium</taxon>
    </lineage>
</organism>
<evidence type="ECO:0000313" key="2">
    <source>
        <dbReference type="EMBL" id="QMU97260.1"/>
    </source>
</evidence>
<reference evidence="2 3" key="1">
    <citation type="journal article" date="2020" name="Front. Microbiol.">
        <title>Design of Bacterial Strain-Specific qPCR Assays Using NGS Data and Publicly Available Resources and Its Application to Track Biocontrol Strains.</title>
        <authorList>
            <person name="Hernandez I."/>
            <person name="Sant C."/>
            <person name="Martinez R."/>
            <person name="Fernandez C."/>
        </authorList>
    </citation>
    <scope>NUCLEOTIDE SEQUENCE [LARGE SCALE GENOMIC DNA]</scope>
    <source>
        <strain evidence="2 3">B24</strain>
    </source>
</reference>
<feature type="domain" description="PhnB-like" evidence="1">
    <location>
        <begin position="6"/>
        <end position="131"/>
    </location>
</feature>
<protein>
    <submittedName>
        <fullName evidence="2">VOC family protein</fullName>
    </submittedName>
</protein>
<dbReference type="CDD" id="cd06588">
    <property type="entry name" value="PhnB_like"/>
    <property type="match status" value="1"/>
</dbReference>
<evidence type="ECO:0000259" key="1">
    <source>
        <dbReference type="Pfam" id="PF06983"/>
    </source>
</evidence>
<dbReference type="PANTHER" id="PTHR33990">
    <property type="entry name" value="PROTEIN YJDN-RELATED"/>
    <property type="match status" value="1"/>
</dbReference>
<dbReference type="AlphaFoldDB" id="A0A7D8A8S1"/>